<dbReference type="Gene3D" id="1.20.120.20">
    <property type="entry name" value="Apolipoprotein"/>
    <property type="match status" value="1"/>
</dbReference>
<evidence type="ECO:0000259" key="2">
    <source>
        <dbReference type="Pfam" id="PF04473"/>
    </source>
</evidence>
<sequence length="808" mass="90219">MQAKAKRQIKSGGEYNHLIDSTKLQKASIILERNGDVYKTLDYIENIARKERESLILLSARLKGRNVKETCRNIWNFVYHHIQYKPDNPLREQLHSPQRIWDKRVEGVDCDDYTIFISCLLMNLGIKHSYRMTKYNGKPNFQHVYPIAHSKDGKEYYTMDCVVEEFDYEAPQSEDYDKDIMEIEYLYGLPISTTPSDQKDDSMILSELEEEAPESIAFLGSIGGGTDWGEEFGLIDISTLSGLNGTFELTPSQAYNGFWNGIKAHLMNTVKKLIAVPKVFGEFGGYILKEINYVLSVWKNPKERERAIETLADLPQRTDYSELEGLNGLGGWLKRTFKKISRPFKKVWKGVKKAAKSVGRGIRNVTKKVATTAKRVWKSAKEIGGKVWNGVKKVGNFVWKGIKEVGKFLMKFNPLTALARKGLLTYISYNKTKPVQLGVARLSPAQVKEFGIDPSYHRKCVEAYKKSYNLFVNIMQGKRKNFDNAILKGWRMKAKNEDFFVNNLTYDPIKGASSKSTTADQKELKRLLESSIKSNKSLSKYQTKSRSKTKTSKSSKTRYSRSRPRFSYKPSRPMARPIRGGMKDFRFNRNLRGLEGLEDLEYLDVEPEENFNITLAGLGEPVTAAASGAAASGFIAKLAAFFKGIGATVVKLFKKAKTALSKSKTANALTKGGSGPGTRPGQQGIDLSKITDLLNKGKKIVDTGKSIYDQGKSIVNTVVPPRKPSVIYSPTNPSYRPGGGFRPIAPYKPSVNLTPHIPQKPVPTNLTTKAEDKTAGGMNMLLIAGLAVAGAFALSNSNGSNETEKKAA</sequence>
<dbReference type="EMBL" id="JAVDQD010000003">
    <property type="protein sequence ID" value="MDR6239946.1"/>
    <property type="molecule type" value="Genomic_DNA"/>
</dbReference>
<feature type="domain" description="Transglutaminase-like" evidence="2">
    <location>
        <begin position="57"/>
        <end position="145"/>
    </location>
</feature>
<dbReference type="Proteomes" id="UP001185092">
    <property type="component" value="Unassembled WGS sequence"/>
</dbReference>
<name>A0AAE3XL83_9BACT</name>
<dbReference type="RefSeq" id="WP_309939758.1">
    <property type="nucleotide sequence ID" value="NZ_AP025305.1"/>
</dbReference>
<feature type="compositionally biased region" description="Basic residues" evidence="1">
    <location>
        <begin position="543"/>
        <end position="566"/>
    </location>
</feature>
<dbReference type="Pfam" id="PF04473">
    <property type="entry name" value="DUF553"/>
    <property type="match status" value="1"/>
</dbReference>
<keyword evidence="4" id="KW-1185">Reference proteome</keyword>
<evidence type="ECO:0000256" key="1">
    <source>
        <dbReference type="SAM" id="MobiDB-lite"/>
    </source>
</evidence>
<proteinExistence type="predicted"/>
<dbReference type="AlphaFoldDB" id="A0AAE3XL83"/>
<evidence type="ECO:0000313" key="4">
    <source>
        <dbReference type="Proteomes" id="UP001185092"/>
    </source>
</evidence>
<dbReference type="Gene3D" id="3.10.620.30">
    <property type="match status" value="1"/>
</dbReference>
<protein>
    <recommendedName>
        <fullName evidence="2">Transglutaminase-like domain-containing protein</fullName>
    </recommendedName>
</protein>
<gene>
    <name evidence="3" type="ORF">HNQ88_002994</name>
</gene>
<accession>A0AAE3XL83</accession>
<feature type="region of interest" description="Disordered" evidence="1">
    <location>
        <begin position="536"/>
        <end position="580"/>
    </location>
</feature>
<organism evidence="3 4">
    <name type="scientific">Aureibacter tunicatorum</name>
    <dbReference type="NCBI Taxonomy" id="866807"/>
    <lineage>
        <taxon>Bacteria</taxon>
        <taxon>Pseudomonadati</taxon>
        <taxon>Bacteroidota</taxon>
        <taxon>Cytophagia</taxon>
        <taxon>Cytophagales</taxon>
        <taxon>Persicobacteraceae</taxon>
        <taxon>Aureibacter</taxon>
    </lineage>
</organism>
<comment type="caution">
    <text evidence="3">The sequence shown here is derived from an EMBL/GenBank/DDBJ whole genome shotgun (WGS) entry which is preliminary data.</text>
</comment>
<evidence type="ECO:0000313" key="3">
    <source>
        <dbReference type="EMBL" id="MDR6239946.1"/>
    </source>
</evidence>
<dbReference type="InterPro" id="IPR007562">
    <property type="entry name" value="Transglutaminase-like_domain"/>
</dbReference>
<reference evidence="3" key="1">
    <citation type="submission" date="2023-07" db="EMBL/GenBank/DDBJ databases">
        <title>Genomic Encyclopedia of Type Strains, Phase IV (KMG-IV): sequencing the most valuable type-strain genomes for metagenomic binning, comparative biology and taxonomic classification.</title>
        <authorList>
            <person name="Goeker M."/>
        </authorList>
    </citation>
    <scope>NUCLEOTIDE SEQUENCE</scope>
    <source>
        <strain evidence="3">DSM 26174</strain>
    </source>
</reference>